<accession>A0A3N9NZ39</accession>
<keyword evidence="1" id="KW-0808">Transferase</keyword>
<dbReference type="Gene3D" id="3.30.420.310">
    <property type="entry name" value="2-keto-3-deoxy-galactonokinase, C-terminal domain"/>
    <property type="match status" value="1"/>
</dbReference>
<dbReference type="InterPro" id="IPR007729">
    <property type="entry name" value="DGOK"/>
</dbReference>
<dbReference type="AlphaFoldDB" id="A0A3N9NZ39"/>
<dbReference type="SUPFAM" id="SSF53067">
    <property type="entry name" value="Actin-like ATPase domain"/>
    <property type="match status" value="1"/>
</dbReference>
<organism evidence="1 2">
    <name type="scientific">Paenibacillus rhizophilus</name>
    <dbReference type="NCBI Taxonomy" id="1850366"/>
    <lineage>
        <taxon>Bacteria</taxon>
        <taxon>Bacillati</taxon>
        <taxon>Bacillota</taxon>
        <taxon>Bacilli</taxon>
        <taxon>Bacillales</taxon>
        <taxon>Paenibacillaceae</taxon>
        <taxon>Paenibacillus</taxon>
    </lineage>
</organism>
<dbReference type="Pfam" id="PF05035">
    <property type="entry name" value="DGOK"/>
    <property type="match status" value="1"/>
</dbReference>
<name>A0A3N9NZ39_9BACL</name>
<dbReference type="EMBL" id="RQPI01000015">
    <property type="protein sequence ID" value="RQW09168.1"/>
    <property type="molecule type" value="Genomic_DNA"/>
</dbReference>
<dbReference type="GO" id="GO:0008671">
    <property type="term" value="F:2-dehydro-3-deoxygalactonokinase activity"/>
    <property type="evidence" value="ECO:0007669"/>
    <property type="project" value="InterPro"/>
</dbReference>
<comment type="caution">
    <text evidence="1">The sequence shown here is derived from an EMBL/GenBank/DDBJ whole genome shotgun (WGS) entry which is preliminary data.</text>
</comment>
<dbReference type="Gene3D" id="3.30.420.300">
    <property type="entry name" value="2-keto-3-deoxy-galactonokinase, substrate binding domain"/>
    <property type="match status" value="1"/>
</dbReference>
<dbReference type="InterPro" id="IPR042257">
    <property type="entry name" value="DGOK_C"/>
</dbReference>
<dbReference type="GO" id="GO:0034194">
    <property type="term" value="P:D-galactonate catabolic process"/>
    <property type="evidence" value="ECO:0007669"/>
    <property type="project" value="InterPro"/>
</dbReference>
<dbReference type="RefSeq" id="WP_124697274.1">
    <property type="nucleotide sequence ID" value="NZ_JBHUFE010000036.1"/>
</dbReference>
<keyword evidence="2" id="KW-1185">Reference proteome</keyword>
<reference evidence="1 2" key="1">
    <citation type="submission" date="2018-11" db="EMBL/GenBank/DDBJ databases">
        <title>Genome sequence of strain 7197.</title>
        <authorList>
            <person name="Gao J."/>
            <person name="Sun J."/>
        </authorList>
    </citation>
    <scope>NUCLEOTIDE SEQUENCE [LARGE SCALE GENOMIC DNA]</scope>
    <source>
        <strain evidence="1 2">7197</strain>
    </source>
</reference>
<dbReference type="InterPro" id="IPR042258">
    <property type="entry name" value="DGOK_N"/>
</dbReference>
<dbReference type="InterPro" id="IPR043129">
    <property type="entry name" value="ATPase_NBD"/>
</dbReference>
<dbReference type="OrthoDB" id="256574at2"/>
<gene>
    <name evidence="1" type="ORF">EH198_19960</name>
</gene>
<dbReference type="Proteomes" id="UP000282529">
    <property type="component" value="Unassembled WGS sequence"/>
</dbReference>
<proteinExistence type="predicted"/>
<dbReference type="CDD" id="cd24012">
    <property type="entry name" value="ASKHA_NBD_KDGal-kinase"/>
    <property type="match status" value="1"/>
</dbReference>
<sequence>MYAITIDTGTTNTRVNVWRGNEVVAEAFQPVGVRDTAITGSRQKLTQGVKTAIEEAMRTANVKTGDSVVILASGMITSNVGLYEIPHVPAPAGIQELAAAMVKAELPEIIDQPIWFVPGVKNNVPDLNLDTCETMDIMRGEEVEVVGITQKLQLEGPAVLILPGSHSKIVRIDGDNRITGCMTTIAGELLDVITKQTILANALQSSFAGELEEAVLLKGAAYAEKVGLGRTCFTVRILDMFSDLSINEKANFLLGAVLQADILAVKNSGALNVTPLLPVVVFGKELLREALIALIKHDPFFTGPVHSVGNEHKALAGFGALAIARERGILHNAQMA</sequence>
<protein>
    <submittedName>
        <fullName evidence="1">2-dehydro-3-deoxygalactonokinase</fullName>
    </submittedName>
</protein>
<keyword evidence="1" id="KW-0418">Kinase</keyword>
<evidence type="ECO:0000313" key="2">
    <source>
        <dbReference type="Proteomes" id="UP000282529"/>
    </source>
</evidence>
<evidence type="ECO:0000313" key="1">
    <source>
        <dbReference type="EMBL" id="RQW09168.1"/>
    </source>
</evidence>